<comment type="caution">
    <text evidence="2">The sequence shown here is derived from an EMBL/GenBank/DDBJ whole genome shotgun (WGS) entry which is preliminary data.</text>
</comment>
<dbReference type="InterPro" id="IPR052929">
    <property type="entry name" value="RNase_H-like_EbsB-rel"/>
</dbReference>
<dbReference type="Proteomes" id="UP000712600">
    <property type="component" value="Unassembled WGS sequence"/>
</dbReference>
<dbReference type="CDD" id="cd06222">
    <property type="entry name" value="RNase_H_like"/>
    <property type="match status" value="1"/>
</dbReference>
<dbReference type="GO" id="GO:0004523">
    <property type="term" value="F:RNA-DNA hybrid ribonuclease activity"/>
    <property type="evidence" value="ECO:0007669"/>
    <property type="project" value="InterPro"/>
</dbReference>
<proteinExistence type="predicted"/>
<dbReference type="GO" id="GO:0003676">
    <property type="term" value="F:nucleic acid binding"/>
    <property type="evidence" value="ECO:0007669"/>
    <property type="project" value="InterPro"/>
</dbReference>
<feature type="domain" description="RNase H type-1" evidence="1">
    <location>
        <begin position="268"/>
        <end position="383"/>
    </location>
</feature>
<dbReference type="InterPro" id="IPR002156">
    <property type="entry name" value="RNaseH_domain"/>
</dbReference>
<protein>
    <recommendedName>
        <fullName evidence="1">RNase H type-1 domain-containing protein</fullName>
    </recommendedName>
</protein>
<dbReference type="AlphaFoldDB" id="A0A8S9NIY6"/>
<dbReference type="Pfam" id="PF13456">
    <property type="entry name" value="RVT_3"/>
    <property type="match status" value="1"/>
</dbReference>
<evidence type="ECO:0000313" key="2">
    <source>
        <dbReference type="EMBL" id="KAF3501768.1"/>
    </source>
</evidence>
<dbReference type="PANTHER" id="PTHR47074:SF11">
    <property type="entry name" value="REVERSE TRANSCRIPTASE-LIKE PROTEIN"/>
    <property type="match status" value="1"/>
</dbReference>
<dbReference type="InterPro" id="IPR044730">
    <property type="entry name" value="RNase_H-like_dom_plant"/>
</dbReference>
<organism evidence="2 3">
    <name type="scientific">Brassica cretica</name>
    <name type="common">Mustard</name>
    <dbReference type="NCBI Taxonomy" id="69181"/>
    <lineage>
        <taxon>Eukaryota</taxon>
        <taxon>Viridiplantae</taxon>
        <taxon>Streptophyta</taxon>
        <taxon>Embryophyta</taxon>
        <taxon>Tracheophyta</taxon>
        <taxon>Spermatophyta</taxon>
        <taxon>Magnoliopsida</taxon>
        <taxon>eudicotyledons</taxon>
        <taxon>Gunneridae</taxon>
        <taxon>Pentapetalae</taxon>
        <taxon>rosids</taxon>
        <taxon>malvids</taxon>
        <taxon>Brassicales</taxon>
        <taxon>Brassicaceae</taxon>
        <taxon>Brassiceae</taxon>
        <taxon>Brassica</taxon>
    </lineage>
</organism>
<evidence type="ECO:0000313" key="3">
    <source>
        <dbReference type="Proteomes" id="UP000712600"/>
    </source>
</evidence>
<reference evidence="2" key="1">
    <citation type="submission" date="2019-12" db="EMBL/GenBank/DDBJ databases">
        <title>Genome sequencing and annotation of Brassica cretica.</title>
        <authorList>
            <person name="Studholme D.J."/>
            <person name="Sarris P."/>
        </authorList>
    </citation>
    <scope>NUCLEOTIDE SEQUENCE</scope>
    <source>
        <strain evidence="2">PFS-109/04</strain>
        <tissue evidence="2">Leaf</tissue>
    </source>
</reference>
<accession>A0A8S9NIY6</accession>
<gene>
    <name evidence="2" type="ORF">F2Q69_00044423</name>
</gene>
<dbReference type="PANTHER" id="PTHR47074">
    <property type="entry name" value="BNAC02G40300D PROTEIN"/>
    <property type="match status" value="1"/>
</dbReference>
<dbReference type="EMBL" id="QGKX02001621">
    <property type="protein sequence ID" value="KAF3501768.1"/>
    <property type="molecule type" value="Genomic_DNA"/>
</dbReference>
<name>A0A8S9NIY6_BRACR</name>
<sequence>MAASSIHLTRITKELDKGKGHVFSYTELLESQQCVWPFFGGASHRELMDKQGTKKSSSVMEEESCRWHHPEVTCLSIYATEHKAGSELKTQGRPIRVCFSLERDNPAKSRFFFDKCMLSRKGFEDMVRLSLDGGTGDHSSTMERIGRCRRNIMRWKKRVVAFFSVSEHAFLNMHYLISCSQKQSIGASVRLSFPWLLWHIWKARNKFCFEQIRPMTLEVVTVAMEESGMWLQLNGHLKEIVEGLQVDPGVGCFWSKPPLSWVKCNIGSSWDSSSLLGGAGWIIRDAYGKALVHSRRSFNGMSSAFQIDLVALAWATAAVVDLKLKNVIFEFSSAEAATVLHNPLLSPFNYKRCYEILRNVQAVVRSKLQLVSVTSNKAASAIALSVTRDLRHHSYVASNGPRWLYPLPLLVTLLFSQLLGFGLRPIGSLVVLHPSYALWNYI</sequence>
<evidence type="ECO:0000259" key="1">
    <source>
        <dbReference type="Pfam" id="PF13456"/>
    </source>
</evidence>